<name>A0A6J2YFE7_SITOR</name>
<dbReference type="KEGG" id="soy:115886958"/>
<dbReference type="RefSeq" id="XP_030762146.1">
    <property type="nucleotide sequence ID" value="XM_030906286.1"/>
</dbReference>
<dbReference type="GeneID" id="115886958"/>
<dbReference type="AlphaFoldDB" id="A0A6J2YFE7"/>
<dbReference type="OrthoDB" id="1918at2759"/>
<dbReference type="Proteomes" id="UP000504635">
    <property type="component" value="Unplaced"/>
</dbReference>
<keyword evidence="1" id="KW-1185">Reference proteome</keyword>
<dbReference type="Pfam" id="PF08737">
    <property type="entry name" value="Rgp1"/>
    <property type="match status" value="2"/>
</dbReference>
<gene>
    <name evidence="2 3" type="primary">LOC115886958</name>
</gene>
<evidence type="ECO:0000313" key="3">
    <source>
        <dbReference type="RefSeq" id="XP_030762147.1"/>
    </source>
</evidence>
<evidence type="ECO:0000313" key="1">
    <source>
        <dbReference type="Proteomes" id="UP000504635"/>
    </source>
</evidence>
<dbReference type="InterPro" id="IPR014848">
    <property type="entry name" value="Rgp1"/>
</dbReference>
<sequence>MIEVTAKLIRGHVFLQGEVVECLISFSHPVSPTHKVSQSHADVFESLAWASAQIQCQCFTDSKISKYKEGLKIKQIVSGDTALSTVGGDNSRVEQFTKPKILFCDLRLSPGQSKTFVYREKILTDSPPSYRGQLVKYSYKIIIGTQRVNNPVKLLRVPIRVLPLAEAILNEAGALCNETTEELTPTNPFLEIRQKEKPIDLALQSLQNITARRNPNFYMISNIWGKVARFCLFKPAYKLGEDIIGTFDFTIATVSCMQVSVSLQCEEETTLDPTNEKSKQVRVITFSKQHEVCLGYKYTQLILPIPLHVTPAFTTDLVSLKWRLHFEFVTSVQKGLHPTSLEENYWQAPSEVPIETMVWSLPIRLYSTLPIHVAQGVQGNTIQKILIK</sequence>
<protein>
    <submittedName>
        <fullName evidence="2 3">RAB6A-GEF complex partner protein 2</fullName>
    </submittedName>
</protein>
<accession>A0A6J2YFE7</accession>
<reference evidence="2 3" key="1">
    <citation type="submission" date="2025-04" db="UniProtKB">
        <authorList>
            <consortium name="RefSeq"/>
        </authorList>
    </citation>
    <scope>IDENTIFICATION</scope>
    <source>
        <tissue evidence="2 3">Gonads</tissue>
    </source>
</reference>
<organism evidence="1 3">
    <name type="scientific">Sitophilus oryzae</name>
    <name type="common">Rice weevil</name>
    <name type="synonym">Curculio oryzae</name>
    <dbReference type="NCBI Taxonomy" id="7048"/>
    <lineage>
        <taxon>Eukaryota</taxon>
        <taxon>Metazoa</taxon>
        <taxon>Ecdysozoa</taxon>
        <taxon>Arthropoda</taxon>
        <taxon>Hexapoda</taxon>
        <taxon>Insecta</taxon>
        <taxon>Pterygota</taxon>
        <taxon>Neoptera</taxon>
        <taxon>Endopterygota</taxon>
        <taxon>Coleoptera</taxon>
        <taxon>Polyphaga</taxon>
        <taxon>Cucujiformia</taxon>
        <taxon>Curculionidae</taxon>
        <taxon>Dryophthorinae</taxon>
        <taxon>Sitophilus</taxon>
    </lineage>
</organism>
<evidence type="ECO:0000313" key="2">
    <source>
        <dbReference type="RefSeq" id="XP_030762146.1"/>
    </source>
</evidence>
<dbReference type="RefSeq" id="XP_030762147.1">
    <property type="nucleotide sequence ID" value="XM_030906287.1"/>
</dbReference>
<proteinExistence type="predicted"/>
<dbReference type="PANTHER" id="PTHR12507">
    <property type="entry name" value="REDUCED GROWTH PHENOTYPE 1 RGP1, YEAST -RELATED"/>
    <property type="match status" value="1"/>
</dbReference>